<reference evidence="2" key="1">
    <citation type="journal article" date="2002" name="J. Bacteriol.">
        <title>Identification and localization of the gene cluster encoding biosynthesis of the antitumor macrolactam leinamycin in Streptomyces atroolivaceus S-140.</title>
        <authorList>
            <person name="Cheng Y.Q."/>
            <person name="Tang G.L."/>
            <person name="Shen B."/>
        </authorList>
    </citation>
    <scope>NUCLEOTIDE SEQUENCE</scope>
</reference>
<evidence type="ECO:0000313" key="2">
    <source>
        <dbReference type="EMBL" id="AAN85541.1"/>
    </source>
</evidence>
<reference evidence="2" key="2">
    <citation type="submission" date="2002-02" db="EMBL/GenBank/DDBJ databases">
        <authorList>
            <person name="Cheng Y.-Q."/>
            <person name="Tang G.-L."/>
            <person name="Shen B."/>
        </authorList>
    </citation>
    <scope>NUCLEOTIDE SEQUENCE</scope>
</reference>
<feature type="region of interest" description="Disordered" evidence="1">
    <location>
        <begin position="1"/>
        <end position="33"/>
    </location>
</feature>
<dbReference type="EMBL" id="AF484556">
    <property type="protein sequence ID" value="AAN85541.1"/>
    <property type="molecule type" value="Genomic_DNA"/>
</dbReference>
<dbReference type="Gene3D" id="3.30.70.1280">
    <property type="entry name" value="SP0830-like domains"/>
    <property type="match status" value="1"/>
</dbReference>
<protein>
    <recommendedName>
        <fullName evidence="3">DUF1697 domain-containing protein</fullName>
    </recommendedName>
</protein>
<accession>Q8GGM4</accession>
<sequence length="216" mass="23117">MAPGSGRARRGNEEGTRTHMRTVPSDATDATAPAGQTGPAYIAFLRAVNVPGRKVEMARLREVLTQLGFMGARTYIASGNAFFTGAGNDRARIVERVEAGLAEAFGFEVPTILRTTDELRTELAASPFVGRQPAPDERFSMVYSSGPLTDGEFPLRSAKGDWEVLGACGATAYVRWRLVNGRPVNPVPAIEKTFGVQATGRFFHTSEKILAAAGKG</sequence>
<proteinExistence type="predicted"/>
<evidence type="ECO:0008006" key="3">
    <source>
        <dbReference type="Google" id="ProtNLM"/>
    </source>
</evidence>
<organism evidence="2">
    <name type="scientific">Streptomyces atroolivaceus</name>
    <dbReference type="NCBI Taxonomy" id="66869"/>
    <lineage>
        <taxon>Bacteria</taxon>
        <taxon>Bacillati</taxon>
        <taxon>Actinomycetota</taxon>
        <taxon>Actinomycetes</taxon>
        <taxon>Kitasatosporales</taxon>
        <taxon>Streptomycetaceae</taxon>
        <taxon>Streptomyces</taxon>
    </lineage>
</organism>
<reference evidence="2" key="3">
    <citation type="journal article" date="2003" name="Proc. Natl. Acad. Sci. U.S.A.">
        <title>Type I polyketide synthase requiring a discrete acyltransferase for polyketide biosynthesis.</title>
        <authorList>
            <person name="Cheng Y.Q."/>
            <person name="Tang G.L."/>
            <person name="Shen B."/>
        </authorList>
    </citation>
    <scope>NUCLEOTIDE SEQUENCE</scope>
</reference>
<reference evidence="2" key="4">
    <citation type="journal article" date="2004" name="Chem. Biol.">
        <title>Leinamycin biosynthesis revealing unprecedented architectural complexity for a hybrid polyketide synthase and nonribosomal peptide synthetase.</title>
        <authorList>
            <person name="Tang G.L."/>
            <person name="Cheng Y.Q."/>
            <person name="Shen B."/>
        </authorList>
    </citation>
    <scope>NUCLEOTIDE SEQUENCE</scope>
</reference>
<dbReference type="InterPro" id="IPR012545">
    <property type="entry name" value="DUF1697"/>
</dbReference>
<name>Q8GGM4_STRAZ</name>
<evidence type="ECO:0000256" key="1">
    <source>
        <dbReference type="SAM" id="MobiDB-lite"/>
    </source>
</evidence>
<dbReference type="PANTHER" id="PTHR36439:SF1">
    <property type="entry name" value="DUF1697 DOMAIN-CONTAINING PROTEIN"/>
    <property type="match status" value="1"/>
</dbReference>
<dbReference type="SUPFAM" id="SSF160379">
    <property type="entry name" value="SP0830-like"/>
    <property type="match status" value="1"/>
</dbReference>
<dbReference type="PIRSF" id="PIRSF008502">
    <property type="entry name" value="UCP008502"/>
    <property type="match status" value="1"/>
</dbReference>
<dbReference type="AlphaFoldDB" id="Q8GGM4"/>
<dbReference type="Pfam" id="PF08002">
    <property type="entry name" value="DUF1697"/>
    <property type="match status" value="1"/>
</dbReference>
<dbReference type="PANTHER" id="PTHR36439">
    <property type="entry name" value="BLL4334 PROTEIN"/>
    <property type="match status" value="1"/>
</dbReference>